<dbReference type="AlphaFoldDB" id="A0A498CN37"/>
<dbReference type="EMBL" id="RCHT01000047">
    <property type="protein sequence ID" value="RLL07492.1"/>
    <property type="molecule type" value="Genomic_DNA"/>
</dbReference>
<evidence type="ECO:0000256" key="2">
    <source>
        <dbReference type="ARBA" id="ARBA00022555"/>
    </source>
</evidence>
<comment type="function">
    <text evidence="8">Catalyzes the release of premature peptidyl moieties from peptidyl-tRNA molecules trapped in stalled 50S ribosomal subunits, and thus maintains levels of free tRNAs and 50S ribosomes.</text>
</comment>
<evidence type="ECO:0000256" key="3">
    <source>
        <dbReference type="ARBA" id="ARBA00022801"/>
    </source>
</evidence>
<sequence length="205" mass="22742">MFLKRQTKTLSALPRGPVEYLVVGLGNPGRDYENTRHNAGFLAVDVLAEKLGVKIDRLKYKSLCGDAMIGEHRVLLMKPSTFMNNSGEAVRDAMQFHKIPIEQVLVLFDDVSLDVGRLRIRRQGSDGGHNGIKSIIYLTGKDAFPRVKIGVGKKPRPDYDLAAWVLGKFPADQAETLDKVFDTAARAAMLIVDGKIELAMNRYNS</sequence>
<evidence type="ECO:0000256" key="1">
    <source>
        <dbReference type="ARBA" id="ARBA00013260"/>
    </source>
</evidence>
<dbReference type="InterPro" id="IPR018171">
    <property type="entry name" value="Pept_tRNA_hydro_CS"/>
</dbReference>
<dbReference type="Pfam" id="PF01195">
    <property type="entry name" value="Pept_tRNA_hydro"/>
    <property type="match status" value="1"/>
</dbReference>
<comment type="catalytic activity">
    <reaction evidence="6 8 9">
        <text>an N-acyl-L-alpha-aminoacyl-tRNA + H2O = an N-acyl-L-amino acid + a tRNA + H(+)</text>
        <dbReference type="Rhea" id="RHEA:54448"/>
        <dbReference type="Rhea" id="RHEA-COMP:10123"/>
        <dbReference type="Rhea" id="RHEA-COMP:13883"/>
        <dbReference type="ChEBI" id="CHEBI:15377"/>
        <dbReference type="ChEBI" id="CHEBI:15378"/>
        <dbReference type="ChEBI" id="CHEBI:59874"/>
        <dbReference type="ChEBI" id="CHEBI:78442"/>
        <dbReference type="ChEBI" id="CHEBI:138191"/>
        <dbReference type="EC" id="3.1.1.29"/>
    </reaction>
</comment>
<dbReference type="CDD" id="cd00462">
    <property type="entry name" value="PTH"/>
    <property type="match status" value="1"/>
</dbReference>
<dbReference type="PROSITE" id="PS01196">
    <property type="entry name" value="PEPT_TRNA_HYDROL_2"/>
    <property type="match status" value="1"/>
</dbReference>
<protein>
    <recommendedName>
        <fullName evidence="7 8">Peptidyl-tRNA hydrolase</fullName>
        <shortName evidence="8">Pth</shortName>
        <ecNumber evidence="1 8">3.1.1.29</ecNumber>
    </recommendedName>
</protein>
<dbReference type="InterPro" id="IPR001328">
    <property type="entry name" value="Pept_tRNA_hydro"/>
</dbReference>
<evidence type="ECO:0000256" key="7">
    <source>
        <dbReference type="ARBA" id="ARBA00050038"/>
    </source>
</evidence>
<dbReference type="FunFam" id="3.40.50.1470:FF:000001">
    <property type="entry name" value="Peptidyl-tRNA hydrolase"/>
    <property type="match status" value="1"/>
</dbReference>
<keyword evidence="4 8" id="KW-0694">RNA-binding</keyword>
<dbReference type="PROSITE" id="PS01195">
    <property type="entry name" value="PEPT_TRNA_HYDROL_1"/>
    <property type="match status" value="1"/>
</dbReference>
<dbReference type="SUPFAM" id="SSF53178">
    <property type="entry name" value="Peptidyl-tRNA hydrolase-like"/>
    <property type="match status" value="1"/>
</dbReference>
<dbReference type="GO" id="GO:0004045">
    <property type="term" value="F:peptidyl-tRNA hydrolase activity"/>
    <property type="evidence" value="ECO:0007669"/>
    <property type="project" value="UniProtKB-UniRule"/>
</dbReference>
<name>A0A498CN37_9FIRM</name>
<feature type="binding site" evidence="8">
    <location>
        <position position="130"/>
    </location>
    <ligand>
        <name>tRNA</name>
        <dbReference type="ChEBI" id="CHEBI:17843"/>
    </ligand>
</feature>
<dbReference type="HAMAP" id="MF_00083">
    <property type="entry name" value="Pept_tRNA_hydro_bact"/>
    <property type="match status" value="1"/>
</dbReference>
<comment type="subcellular location">
    <subcellularLocation>
        <location evidence="8">Cytoplasm</location>
    </subcellularLocation>
</comment>
<keyword evidence="2 8" id="KW-0820">tRNA-binding</keyword>
<comment type="subunit">
    <text evidence="8">Monomer.</text>
</comment>
<reference evidence="11 12" key="1">
    <citation type="submission" date="2018-10" db="EMBL/GenBank/DDBJ databases">
        <title>Anaerotruncus faecis sp. nov., isolated from human feces.</title>
        <authorList>
            <person name="Wang Y.-J."/>
        </authorList>
    </citation>
    <scope>NUCLEOTIDE SEQUENCE [LARGE SCALE GENOMIC DNA]</scope>
    <source>
        <strain evidence="11 12">22A2-44</strain>
    </source>
</reference>
<evidence type="ECO:0000313" key="12">
    <source>
        <dbReference type="Proteomes" id="UP000276301"/>
    </source>
</evidence>
<comment type="function">
    <text evidence="8">Hydrolyzes ribosome-free peptidyl-tRNAs (with 1 or more amino acids incorporated), which drop off the ribosome during protein synthesis, or as a result of ribosome stalling.</text>
</comment>
<keyword evidence="12" id="KW-1185">Reference proteome</keyword>
<keyword evidence="8" id="KW-0963">Cytoplasm</keyword>
<evidence type="ECO:0000256" key="10">
    <source>
        <dbReference type="RuleBase" id="RU004320"/>
    </source>
</evidence>
<evidence type="ECO:0000256" key="9">
    <source>
        <dbReference type="RuleBase" id="RU000673"/>
    </source>
</evidence>
<organism evidence="11 12">
    <name type="scientific">Anaerotruncus massiliensis</name>
    <name type="common">ex Liu et al. 2021</name>
    <dbReference type="NCBI Taxonomy" id="2321404"/>
    <lineage>
        <taxon>Bacteria</taxon>
        <taxon>Bacillati</taxon>
        <taxon>Bacillota</taxon>
        <taxon>Clostridia</taxon>
        <taxon>Eubacteriales</taxon>
        <taxon>Oscillospiraceae</taxon>
        <taxon>Anaerotruncus</taxon>
    </lineage>
</organism>
<feature type="site" description="Discriminates between blocked and unblocked aminoacyl-tRNA" evidence="8">
    <location>
        <position position="27"/>
    </location>
</feature>
<evidence type="ECO:0000313" key="11">
    <source>
        <dbReference type="EMBL" id="RLL07492.1"/>
    </source>
</evidence>
<evidence type="ECO:0000256" key="4">
    <source>
        <dbReference type="ARBA" id="ARBA00022884"/>
    </source>
</evidence>
<dbReference type="Proteomes" id="UP000276301">
    <property type="component" value="Unassembled WGS sequence"/>
</dbReference>
<feature type="active site" description="Proton acceptor" evidence="8">
    <location>
        <position position="37"/>
    </location>
</feature>
<dbReference type="GO" id="GO:0005737">
    <property type="term" value="C:cytoplasm"/>
    <property type="evidence" value="ECO:0007669"/>
    <property type="project" value="UniProtKB-SubCell"/>
</dbReference>
<proteinExistence type="inferred from homology"/>
<dbReference type="InterPro" id="IPR036416">
    <property type="entry name" value="Pept_tRNA_hydro_sf"/>
</dbReference>
<evidence type="ECO:0000256" key="8">
    <source>
        <dbReference type="HAMAP-Rule" id="MF_00083"/>
    </source>
</evidence>
<feature type="binding site" evidence="8">
    <location>
        <position position="84"/>
    </location>
    <ligand>
        <name>tRNA</name>
        <dbReference type="ChEBI" id="CHEBI:17843"/>
    </ligand>
</feature>
<keyword evidence="3 8" id="KW-0378">Hydrolase</keyword>
<dbReference type="GO" id="GO:0072344">
    <property type="term" value="P:rescue of stalled ribosome"/>
    <property type="evidence" value="ECO:0007669"/>
    <property type="project" value="UniProtKB-UniRule"/>
</dbReference>
<dbReference type="Gene3D" id="3.40.50.1470">
    <property type="entry name" value="Peptidyl-tRNA hydrolase"/>
    <property type="match status" value="1"/>
</dbReference>
<accession>A0A498CN37</accession>
<dbReference type="GO" id="GO:0000049">
    <property type="term" value="F:tRNA binding"/>
    <property type="evidence" value="ECO:0007669"/>
    <property type="project" value="UniProtKB-UniRule"/>
</dbReference>
<comment type="similarity">
    <text evidence="5 8 10">Belongs to the PTH family.</text>
</comment>
<dbReference type="PANTHER" id="PTHR17224:SF1">
    <property type="entry name" value="PEPTIDYL-TRNA HYDROLASE"/>
    <property type="match status" value="1"/>
</dbReference>
<dbReference type="EC" id="3.1.1.29" evidence="1 8"/>
<dbReference type="RefSeq" id="WP_121587647.1">
    <property type="nucleotide sequence ID" value="NZ_RCHT01000047.1"/>
</dbReference>
<evidence type="ECO:0000256" key="6">
    <source>
        <dbReference type="ARBA" id="ARBA00048707"/>
    </source>
</evidence>
<comment type="caution">
    <text evidence="11">The sequence shown here is derived from an EMBL/GenBank/DDBJ whole genome shotgun (WGS) entry which is preliminary data.</text>
</comment>
<dbReference type="GO" id="GO:0006515">
    <property type="term" value="P:protein quality control for misfolded or incompletely synthesized proteins"/>
    <property type="evidence" value="ECO:0007669"/>
    <property type="project" value="UniProtKB-UniRule"/>
</dbReference>
<feature type="site" description="Stabilizes the basic form of H active site to accept a proton" evidence="8">
    <location>
        <position position="109"/>
    </location>
</feature>
<feature type="binding site" evidence="8">
    <location>
        <position position="32"/>
    </location>
    <ligand>
        <name>tRNA</name>
        <dbReference type="ChEBI" id="CHEBI:17843"/>
    </ligand>
</feature>
<feature type="binding site" evidence="8">
    <location>
        <position position="82"/>
    </location>
    <ligand>
        <name>tRNA</name>
        <dbReference type="ChEBI" id="CHEBI:17843"/>
    </ligand>
</feature>
<gene>
    <name evidence="8" type="primary">pth</name>
    <name evidence="11" type="ORF">D4A47_13280</name>
</gene>
<evidence type="ECO:0000256" key="5">
    <source>
        <dbReference type="ARBA" id="ARBA00038063"/>
    </source>
</evidence>
<dbReference type="PANTHER" id="PTHR17224">
    <property type="entry name" value="PEPTIDYL-TRNA HYDROLASE"/>
    <property type="match status" value="1"/>
</dbReference>
<dbReference type="NCBIfam" id="TIGR00447">
    <property type="entry name" value="pth"/>
    <property type="match status" value="1"/>
</dbReference>